<dbReference type="HAMAP" id="MF_01485">
    <property type="entry name" value="RecB"/>
    <property type="match status" value="1"/>
</dbReference>
<evidence type="ECO:0000256" key="3">
    <source>
        <dbReference type="ARBA" id="ARBA00022741"/>
    </source>
</evidence>
<dbReference type="PROSITE" id="PS51198">
    <property type="entry name" value="UVRD_HELICASE_ATP_BIND"/>
    <property type="match status" value="1"/>
</dbReference>
<dbReference type="InterPro" id="IPR011604">
    <property type="entry name" value="PDDEXK-like_dom_sf"/>
</dbReference>
<dbReference type="InterPro" id="IPR014017">
    <property type="entry name" value="DNA_helicase_UvrD-like_C"/>
</dbReference>
<evidence type="ECO:0000256" key="6">
    <source>
        <dbReference type="ARBA" id="ARBA00022806"/>
    </source>
</evidence>
<evidence type="ECO:0000256" key="14">
    <source>
        <dbReference type="ARBA" id="ARBA00034808"/>
    </source>
</evidence>
<dbReference type="GO" id="GO:0005524">
    <property type="term" value="F:ATP binding"/>
    <property type="evidence" value="ECO:0007669"/>
    <property type="project" value="UniProtKB-UniRule"/>
</dbReference>
<dbReference type="Pfam" id="PF13361">
    <property type="entry name" value="UvrD_C"/>
    <property type="match status" value="2"/>
</dbReference>
<dbReference type="OrthoDB" id="9810135at2"/>
<keyword evidence="11" id="KW-0234">DNA repair</keyword>
<keyword evidence="7" id="KW-0269">Exonuclease</keyword>
<evidence type="ECO:0000256" key="5">
    <source>
        <dbReference type="ARBA" id="ARBA00022801"/>
    </source>
</evidence>
<dbReference type="GO" id="GO:0046872">
    <property type="term" value="F:metal ion binding"/>
    <property type="evidence" value="ECO:0007669"/>
    <property type="project" value="UniProtKB-KW"/>
</dbReference>
<keyword evidence="3" id="KW-0547">Nucleotide-binding</keyword>
<keyword evidence="4" id="KW-0227">DNA damage</keyword>
<dbReference type="InterPro" id="IPR027417">
    <property type="entry name" value="P-loop_NTPase"/>
</dbReference>
<keyword evidence="2" id="KW-0479">Metal-binding</keyword>
<evidence type="ECO:0000256" key="11">
    <source>
        <dbReference type="ARBA" id="ARBA00023204"/>
    </source>
</evidence>
<evidence type="ECO:0000256" key="9">
    <source>
        <dbReference type="ARBA" id="ARBA00022842"/>
    </source>
</evidence>
<dbReference type="KEGG" id="bsed:DN745_00355"/>
<dbReference type="EMBL" id="CP030032">
    <property type="protein sequence ID" value="AWV87861.1"/>
    <property type="molecule type" value="Genomic_DNA"/>
</dbReference>
<dbReference type="InterPro" id="IPR011335">
    <property type="entry name" value="Restrct_endonuc-II-like"/>
</dbReference>
<dbReference type="PROSITE" id="PS51217">
    <property type="entry name" value="UVRD_HELICASE_CTER"/>
    <property type="match status" value="1"/>
</dbReference>
<dbReference type="InterPro" id="IPR004586">
    <property type="entry name" value="RecB"/>
</dbReference>
<proteinExistence type="inferred from homology"/>
<dbReference type="GO" id="GO:0016887">
    <property type="term" value="F:ATP hydrolysis activity"/>
    <property type="evidence" value="ECO:0007669"/>
    <property type="project" value="RHEA"/>
</dbReference>
<dbReference type="Pfam" id="PF00580">
    <property type="entry name" value="UvrD-helicase"/>
    <property type="match status" value="1"/>
</dbReference>
<keyword evidence="5" id="KW-0378">Hydrolase</keyword>
<organism evidence="16 17">
    <name type="scientific">Bradymonas sediminis</name>
    <dbReference type="NCBI Taxonomy" id="1548548"/>
    <lineage>
        <taxon>Bacteria</taxon>
        <taxon>Deltaproteobacteria</taxon>
        <taxon>Bradymonadales</taxon>
        <taxon>Bradymonadaceae</taxon>
        <taxon>Bradymonas</taxon>
    </lineage>
</organism>
<evidence type="ECO:0000313" key="16">
    <source>
        <dbReference type="EMBL" id="AWV87861.1"/>
    </source>
</evidence>
<dbReference type="Proteomes" id="UP000249799">
    <property type="component" value="Chromosome"/>
</dbReference>
<keyword evidence="17" id="KW-1185">Reference proteome</keyword>
<keyword evidence="12" id="KW-0413">Isomerase</keyword>
<evidence type="ECO:0000256" key="15">
    <source>
        <dbReference type="ARBA" id="ARBA00048988"/>
    </source>
</evidence>
<dbReference type="InterPro" id="IPR014016">
    <property type="entry name" value="UvrD-like_ATP-bd"/>
</dbReference>
<evidence type="ECO:0000256" key="12">
    <source>
        <dbReference type="ARBA" id="ARBA00023235"/>
    </source>
</evidence>
<dbReference type="SUPFAM" id="SSF52540">
    <property type="entry name" value="P-loop containing nucleoside triphosphate hydrolases"/>
    <property type="match status" value="1"/>
</dbReference>
<dbReference type="AlphaFoldDB" id="A0A2Z4FG17"/>
<dbReference type="Gene3D" id="3.90.320.10">
    <property type="match status" value="1"/>
</dbReference>
<dbReference type="SUPFAM" id="SSF52980">
    <property type="entry name" value="Restriction endonuclease-like"/>
    <property type="match status" value="1"/>
</dbReference>
<protein>
    <recommendedName>
        <fullName evidence="14">DNA 3'-5' helicase</fullName>
        <ecNumber evidence="14">5.6.2.4</ecNumber>
    </recommendedName>
</protein>
<dbReference type="Gene3D" id="1.10.486.10">
    <property type="entry name" value="PCRA, domain 4"/>
    <property type="match status" value="1"/>
</dbReference>
<dbReference type="InterPro" id="IPR000212">
    <property type="entry name" value="DNA_helicase_UvrD/REP"/>
</dbReference>
<dbReference type="GO" id="GO:0003677">
    <property type="term" value="F:DNA binding"/>
    <property type="evidence" value="ECO:0007669"/>
    <property type="project" value="UniProtKB-KW"/>
</dbReference>
<evidence type="ECO:0000313" key="17">
    <source>
        <dbReference type="Proteomes" id="UP000249799"/>
    </source>
</evidence>
<gene>
    <name evidence="16" type="ORF">DN745_00355</name>
</gene>
<keyword evidence="9" id="KW-0460">Magnesium</keyword>
<evidence type="ECO:0000256" key="1">
    <source>
        <dbReference type="ARBA" id="ARBA00022722"/>
    </source>
</evidence>
<keyword evidence="10" id="KW-0238">DNA-binding</keyword>
<keyword evidence="8" id="KW-0067">ATP-binding</keyword>
<dbReference type="PANTHER" id="PTHR11070:SF23">
    <property type="entry name" value="RECBCD ENZYME SUBUNIT RECB"/>
    <property type="match status" value="1"/>
</dbReference>
<evidence type="ECO:0000256" key="4">
    <source>
        <dbReference type="ARBA" id="ARBA00022763"/>
    </source>
</evidence>
<reference evidence="16 17" key="1">
    <citation type="submission" date="2018-06" db="EMBL/GenBank/DDBJ databases">
        <title>Lujinxingia sediminis gen. nov. sp. nov., a new facultative anaerobic member of the class Deltaproteobacteria, and proposal of Lujinxingaceae fam. nov.</title>
        <authorList>
            <person name="Guo L.-Y."/>
            <person name="Li C.-M."/>
            <person name="Wang S."/>
            <person name="Du Z.-J."/>
        </authorList>
    </citation>
    <scope>NUCLEOTIDE SEQUENCE [LARGE SCALE GENOMIC DNA]</scope>
    <source>
        <strain evidence="16 17">FA350</strain>
    </source>
</reference>
<evidence type="ECO:0000256" key="10">
    <source>
        <dbReference type="ARBA" id="ARBA00023125"/>
    </source>
</evidence>
<dbReference type="RefSeq" id="WP_111331094.1">
    <property type="nucleotide sequence ID" value="NZ_CP030032.1"/>
</dbReference>
<keyword evidence="1" id="KW-0540">Nuclease</keyword>
<evidence type="ECO:0000256" key="8">
    <source>
        <dbReference type="ARBA" id="ARBA00022840"/>
    </source>
</evidence>
<accession>A0A2Z4FG17</accession>
<dbReference type="EC" id="5.6.2.4" evidence="14"/>
<dbReference type="GO" id="GO:0000725">
    <property type="term" value="P:recombinational repair"/>
    <property type="evidence" value="ECO:0007669"/>
    <property type="project" value="TreeGrafter"/>
</dbReference>
<keyword evidence="6" id="KW-0347">Helicase</keyword>
<dbReference type="GO" id="GO:0009338">
    <property type="term" value="C:exodeoxyribonuclease V complex"/>
    <property type="evidence" value="ECO:0007669"/>
    <property type="project" value="TreeGrafter"/>
</dbReference>
<evidence type="ECO:0000256" key="7">
    <source>
        <dbReference type="ARBA" id="ARBA00022839"/>
    </source>
</evidence>
<dbReference type="GO" id="GO:0005829">
    <property type="term" value="C:cytosol"/>
    <property type="evidence" value="ECO:0007669"/>
    <property type="project" value="TreeGrafter"/>
</dbReference>
<dbReference type="Gene3D" id="1.10.3170.10">
    <property type="entry name" value="Recbcd, chain B, domain 2"/>
    <property type="match status" value="1"/>
</dbReference>
<name>A0A2Z4FG17_9DELT</name>
<dbReference type="CDD" id="cd22352">
    <property type="entry name" value="RecB_C-like"/>
    <property type="match status" value="1"/>
</dbReference>
<dbReference type="Gene3D" id="3.40.50.300">
    <property type="entry name" value="P-loop containing nucleotide triphosphate hydrolases"/>
    <property type="match status" value="2"/>
</dbReference>
<comment type="catalytic activity">
    <reaction evidence="13">
        <text>Couples ATP hydrolysis with the unwinding of duplex DNA by translocating in the 3'-5' direction.</text>
        <dbReference type="EC" id="5.6.2.4"/>
    </reaction>
</comment>
<evidence type="ECO:0000256" key="13">
    <source>
        <dbReference type="ARBA" id="ARBA00034617"/>
    </source>
</evidence>
<dbReference type="PANTHER" id="PTHR11070">
    <property type="entry name" value="UVRD / RECB / PCRA DNA HELICASE FAMILY MEMBER"/>
    <property type="match status" value="1"/>
</dbReference>
<sequence>MTQTSPTYRIKKPALLEQIRHDNHAIIEASAGTGKTYTIEHLVVDLLLKNPQLRIPQILIVTFTERATFELGARIRQLLQAVVDADEKLLAGPEEPAWEIGLNERRTLEKALSSFDLAAIHTIHGFCHRVLTENAFQNHRPFEQEHTGFDQLFERVFKDALRREFAYRPEFRGYLAAWMEQNNNGIASLQKLLATCVRARGEIRPEFDEAGLRQAVDAFEAFERDEIVAKLKAELKEEKVHGGTVNAVVKRIDVLLAGLERYRESGDLVDVMGPCGAKGQLDYMQEKLALFEFGGEVGQCVREVYETLTSLEAAIATQFTPVLQRMLREFKDESGQFVFDDMLSLVWESLESARGDSLVQSLRQRYQYALIDEFQDTDELQWQIFKRIFHESNGANIFYLIGDPKQAIYSFRGADVYTYLHAHKVVKDGGGDLLQLDKNYRSSANVIDAYNHVFDQSSERPFFSGDITYDSPVGCGLKEREVCDADGLPATAIKLVQMVDEDLKVDRLREGIAAHFAAEIREILFGDKMLFCRDSPDDAATPVGARDIFVLTRSKKEGRIIAEFLRHEGVPYAFFKQDGLFQTAEALHIYDLLGGVANPRDRSARLKAWLTPFFGLTLEELEETDSFTENDRPLGDLLHWNELAEARQFQLLFSSILSRTGRLRAEIFSGVSERELTNYLHLFEILLDEATRDRCPLDDLIVRLQSYILGEGEPEGEDGNVQRLETDRDAVQIMTMHKSKGLEAEIVFVFGGFTARAAHSVYSFHGDDGEPILYLGTPPEEMREQWAREQAEEDQRLLYVALTRAKSQIYLPYVGFENEAPKKKKTAKKGDEEAAKPRDYTVGGAYAPILTRLDAVVAELSAGDAEVGRLFSLEKIEYARTLRVTDAAARQRALADWQPPAELPMPLNDDAEFRPLRGRRPIVTSYSRIKNTVGRLGPHQGEVPAIRVERAGKSSFLEDDLVADGGEEAVAILAPDELPGGKRAGVFLHELLEQADLARARECAKLSEWMEDADVDATFRRTMRTYGVEEEYLGFCKKLVWRAIKTPLRLDAGQEGAESAIPCVAQSDKVLRELEFVYPIPERPSEQAVERGFIKGFVDLIFENDSKIYFADWKSDILTDYGPQSLNQRVAESYGIQATIYILAMVKFLEITDQKAYDERFGGYFYLFVRGMGASENPAAGVYYRRPTWEDILQDEEILAANI</sequence>
<dbReference type="GO" id="GO:0043138">
    <property type="term" value="F:3'-5' DNA helicase activity"/>
    <property type="evidence" value="ECO:0007669"/>
    <property type="project" value="UniProtKB-EC"/>
</dbReference>
<comment type="catalytic activity">
    <reaction evidence="15">
        <text>ATP + H2O = ADP + phosphate + H(+)</text>
        <dbReference type="Rhea" id="RHEA:13065"/>
        <dbReference type="ChEBI" id="CHEBI:15377"/>
        <dbReference type="ChEBI" id="CHEBI:15378"/>
        <dbReference type="ChEBI" id="CHEBI:30616"/>
        <dbReference type="ChEBI" id="CHEBI:43474"/>
        <dbReference type="ChEBI" id="CHEBI:456216"/>
        <dbReference type="EC" id="5.6.2.4"/>
    </reaction>
</comment>
<dbReference type="GO" id="GO:0008854">
    <property type="term" value="F:exodeoxyribonuclease V activity"/>
    <property type="evidence" value="ECO:0007669"/>
    <property type="project" value="InterPro"/>
</dbReference>
<evidence type="ECO:0000256" key="2">
    <source>
        <dbReference type="ARBA" id="ARBA00022723"/>
    </source>
</evidence>